<sequence length="69" mass="7776">MTDESRGDSVHRYAAVNSMVLDSIGQECTNFQYTKLITSLNQINWGSESAKGGQKKRLTLFKPHFPIQT</sequence>
<organism evidence="1 2">
    <name type="scientific">Dreissena polymorpha</name>
    <name type="common">Zebra mussel</name>
    <name type="synonym">Mytilus polymorpha</name>
    <dbReference type="NCBI Taxonomy" id="45954"/>
    <lineage>
        <taxon>Eukaryota</taxon>
        <taxon>Metazoa</taxon>
        <taxon>Spiralia</taxon>
        <taxon>Lophotrochozoa</taxon>
        <taxon>Mollusca</taxon>
        <taxon>Bivalvia</taxon>
        <taxon>Autobranchia</taxon>
        <taxon>Heteroconchia</taxon>
        <taxon>Euheterodonta</taxon>
        <taxon>Imparidentia</taxon>
        <taxon>Neoheterodontei</taxon>
        <taxon>Myida</taxon>
        <taxon>Dreissenoidea</taxon>
        <taxon>Dreissenidae</taxon>
        <taxon>Dreissena</taxon>
    </lineage>
</organism>
<reference evidence="1" key="1">
    <citation type="journal article" date="2019" name="bioRxiv">
        <title>The Genome of the Zebra Mussel, Dreissena polymorpha: A Resource for Invasive Species Research.</title>
        <authorList>
            <person name="McCartney M.A."/>
            <person name="Auch B."/>
            <person name="Kono T."/>
            <person name="Mallez S."/>
            <person name="Zhang Y."/>
            <person name="Obille A."/>
            <person name="Becker A."/>
            <person name="Abrahante J.E."/>
            <person name="Garbe J."/>
            <person name="Badalamenti J.P."/>
            <person name="Herman A."/>
            <person name="Mangelson H."/>
            <person name="Liachko I."/>
            <person name="Sullivan S."/>
            <person name="Sone E.D."/>
            <person name="Koren S."/>
            <person name="Silverstein K.A.T."/>
            <person name="Beckman K.B."/>
            <person name="Gohl D.M."/>
        </authorList>
    </citation>
    <scope>NUCLEOTIDE SEQUENCE</scope>
    <source>
        <strain evidence="1">Duluth1</strain>
        <tissue evidence="1">Whole animal</tissue>
    </source>
</reference>
<proteinExistence type="predicted"/>
<gene>
    <name evidence="1" type="ORF">DPMN_153322</name>
</gene>
<evidence type="ECO:0000313" key="1">
    <source>
        <dbReference type="EMBL" id="KAH3799710.1"/>
    </source>
</evidence>
<protein>
    <submittedName>
        <fullName evidence="1">Uncharacterized protein</fullName>
    </submittedName>
</protein>
<comment type="caution">
    <text evidence="1">The sequence shown here is derived from an EMBL/GenBank/DDBJ whole genome shotgun (WGS) entry which is preliminary data.</text>
</comment>
<dbReference type="Proteomes" id="UP000828390">
    <property type="component" value="Unassembled WGS sequence"/>
</dbReference>
<name>A0A9D4FNN9_DREPO</name>
<accession>A0A9D4FNN9</accession>
<evidence type="ECO:0000313" key="2">
    <source>
        <dbReference type="Proteomes" id="UP000828390"/>
    </source>
</evidence>
<dbReference type="AlphaFoldDB" id="A0A9D4FNN9"/>
<dbReference type="EMBL" id="JAIWYP010000007">
    <property type="protein sequence ID" value="KAH3799710.1"/>
    <property type="molecule type" value="Genomic_DNA"/>
</dbReference>
<keyword evidence="2" id="KW-1185">Reference proteome</keyword>
<reference evidence="1" key="2">
    <citation type="submission" date="2020-11" db="EMBL/GenBank/DDBJ databases">
        <authorList>
            <person name="McCartney M.A."/>
            <person name="Auch B."/>
            <person name="Kono T."/>
            <person name="Mallez S."/>
            <person name="Becker A."/>
            <person name="Gohl D.M."/>
            <person name="Silverstein K.A.T."/>
            <person name="Koren S."/>
            <person name="Bechman K.B."/>
            <person name="Herman A."/>
            <person name="Abrahante J.E."/>
            <person name="Garbe J."/>
        </authorList>
    </citation>
    <scope>NUCLEOTIDE SEQUENCE</scope>
    <source>
        <strain evidence="1">Duluth1</strain>
        <tissue evidence="1">Whole animal</tissue>
    </source>
</reference>